<feature type="domain" description="AB hydrolase-1" evidence="1">
    <location>
        <begin position="20"/>
        <end position="245"/>
    </location>
</feature>
<sequence length="260" mass="27714">MPTIDVNGTPVHYTVQGSGPALLFVHGTGGDGEAQFGHIREHFSDRYTVVTPDCSGSGRTPLHADELSLDELVEQVVGTARAVTDGPFDIVGFSLGAVVAAAAAARHPELVRRLVVINGWARNDDPRQQLAVDLWRRLPDIDGEAFAAYSALLIFSPAFLAGFGGDGVKATVAGIKAEAHTLRQIELDHRVDISDRLPAITAPTLVIGSTRDALIPVEHAREIHAAVAGSEYAELESGHMVIFEKTAEVVELLGGFLDRD</sequence>
<dbReference type="SUPFAM" id="SSF53474">
    <property type="entry name" value="alpha/beta-Hydrolases"/>
    <property type="match status" value="1"/>
</dbReference>
<dbReference type="InterPro" id="IPR000073">
    <property type="entry name" value="AB_hydrolase_1"/>
</dbReference>
<dbReference type="Gene3D" id="3.40.50.1820">
    <property type="entry name" value="alpha/beta hydrolase"/>
    <property type="match status" value="1"/>
</dbReference>
<gene>
    <name evidence="2" type="ORF">C0216_19295</name>
</gene>
<evidence type="ECO:0000313" key="2">
    <source>
        <dbReference type="EMBL" id="AXE25306.1"/>
    </source>
</evidence>
<dbReference type="InterPro" id="IPR050471">
    <property type="entry name" value="AB_hydrolase"/>
</dbReference>
<dbReference type="RefSeq" id="WP_114056492.1">
    <property type="nucleotide sequence ID" value="NZ_CP030862.1"/>
</dbReference>
<dbReference type="PRINTS" id="PR00111">
    <property type="entry name" value="ABHYDROLASE"/>
</dbReference>
<dbReference type="OrthoDB" id="495620at2"/>
<dbReference type="AlphaFoldDB" id="A0A344U335"/>
<accession>A0A344U335</accession>
<evidence type="ECO:0000259" key="1">
    <source>
        <dbReference type="Pfam" id="PF00561"/>
    </source>
</evidence>
<keyword evidence="3" id="KW-1185">Reference proteome</keyword>
<dbReference type="PANTHER" id="PTHR43433">
    <property type="entry name" value="HYDROLASE, ALPHA/BETA FOLD FAMILY PROTEIN"/>
    <property type="match status" value="1"/>
</dbReference>
<dbReference type="GO" id="GO:0004806">
    <property type="term" value="F:triacylglycerol lipase activity"/>
    <property type="evidence" value="ECO:0007669"/>
    <property type="project" value="TreeGrafter"/>
</dbReference>
<keyword evidence="2" id="KW-0378">Hydrolase</keyword>
<dbReference type="PANTHER" id="PTHR43433:SF5">
    <property type="entry name" value="AB HYDROLASE-1 DOMAIN-CONTAINING PROTEIN"/>
    <property type="match status" value="1"/>
</dbReference>
<organism evidence="2 3">
    <name type="scientific">Streptomyces globosus</name>
    <dbReference type="NCBI Taxonomy" id="68209"/>
    <lineage>
        <taxon>Bacteria</taxon>
        <taxon>Bacillati</taxon>
        <taxon>Actinomycetota</taxon>
        <taxon>Actinomycetes</taxon>
        <taxon>Kitasatosporales</taxon>
        <taxon>Streptomycetaceae</taxon>
        <taxon>Streptomyces</taxon>
    </lineage>
</organism>
<proteinExistence type="predicted"/>
<protein>
    <submittedName>
        <fullName evidence="2">Alpha/beta hydrolase</fullName>
    </submittedName>
</protein>
<dbReference type="KEGG" id="sgz:C0216_19295"/>
<dbReference type="InterPro" id="IPR029058">
    <property type="entry name" value="AB_hydrolase_fold"/>
</dbReference>
<name>A0A344U335_9ACTN</name>
<reference evidence="2 3" key="1">
    <citation type="submission" date="2018-01" db="EMBL/GenBank/DDBJ databases">
        <title>Draft genome Sequence of streptomyces globosus LZH-48.</title>
        <authorList>
            <person name="Ran K."/>
            <person name="Li Z."/>
            <person name="Wei S."/>
            <person name="Dong R."/>
        </authorList>
    </citation>
    <scope>NUCLEOTIDE SEQUENCE [LARGE SCALE GENOMIC DNA]</scope>
    <source>
        <strain evidence="2 3">LZH-48</strain>
    </source>
</reference>
<dbReference type="EMBL" id="CP030862">
    <property type="protein sequence ID" value="AXE25306.1"/>
    <property type="molecule type" value="Genomic_DNA"/>
</dbReference>
<evidence type="ECO:0000313" key="3">
    <source>
        <dbReference type="Proteomes" id="UP000252004"/>
    </source>
</evidence>
<dbReference type="Proteomes" id="UP000252004">
    <property type="component" value="Chromosome"/>
</dbReference>
<dbReference type="Pfam" id="PF00561">
    <property type="entry name" value="Abhydrolase_1"/>
    <property type="match status" value="1"/>
</dbReference>
<dbReference type="GO" id="GO:0046503">
    <property type="term" value="P:glycerolipid catabolic process"/>
    <property type="evidence" value="ECO:0007669"/>
    <property type="project" value="TreeGrafter"/>
</dbReference>